<evidence type="ECO:0000256" key="1">
    <source>
        <dbReference type="ARBA" id="ARBA00023015"/>
    </source>
</evidence>
<keyword evidence="2" id="KW-0804">Transcription</keyword>
<protein>
    <submittedName>
        <fullName evidence="4">GlxA family transcriptional regulator</fullName>
    </submittedName>
</protein>
<evidence type="ECO:0000256" key="2">
    <source>
        <dbReference type="ARBA" id="ARBA00023163"/>
    </source>
</evidence>
<organism evidence="4 5">
    <name type="scientific">Ectopseudomonas toyotomiensis</name>
    <dbReference type="NCBI Taxonomy" id="554344"/>
    <lineage>
        <taxon>Bacteria</taxon>
        <taxon>Pseudomonadati</taxon>
        <taxon>Pseudomonadota</taxon>
        <taxon>Gammaproteobacteria</taxon>
        <taxon>Pseudomonadales</taxon>
        <taxon>Pseudomonadaceae</taxon>
        <taxon>Ectopseudomonas</taxon>
    </lineage>
</organism>
<dbReference type="Pfam" id="PF12833">
    <property type="entry name" value="HTH_18"/>
    <property type="match status" value="1"/>
</dbReference>
<dbReference type="PANTHER" id="PTHR43130:SF3">
    <property type="entry name" value="HTH-TYPE TRANSCRIPTIONAL REGULATOR RV1931C"/>
    <property type="match status" value="1"/>
</dbReference>
<dbReference type="EMBL" id="CP070505">
    <property type="protein sequence ID" value="QSL92744.1"/>
    <property type="molecule type" value="Genomic_DNA"/>
</dbReference>
<gene>
    <name evidence="4" type="ORF">JWV26_23990</name>
</gene>
<dbReference type="InterPro" id="IPR052158">
    <property type="entry name" value="INH-QAR"/>
</dbReference>
<sequence length="329" mass="36279">MRLNDAPASHRIHIIIYPGFKSLEAVGALTVFDYANAQLKNKGAPPLYDIHLIAPEQGPVQSDSLIKLDAQALRDGGLPRTALVVGARDIGPAVHQNRVIVDWCRHAAGRIERLVGVCSGAFFLAQAGVLDGLDATTHWSVASRLSTEFPAINVNADAIFIQNGRIWTCAGVSAAIDLSLALVEQDLGQDLALSIARELVVYLKRPGGQSQFSQHLDSQMTPHAGIRRLQLWILQNLDQELSLEALAGQANMSGRNLRRVFQRQTGRSPSEFIEQARLERARRLLADSDNALKRIAAQCGFSSEDHMRRVFQRHLGVTPKAYREQYEAR</sequence>
<dbReference type="InterPro" id="IPR009057">
    <property type="entry name" value="Homeodomain-like_sf"/>
</dbReference>
<dbReference type="Gene3D" id="1.10.10.60">
    <property type="entry name" value="Homeodomain-like"/>
    <property type="match status" value="1"/>
</dbReference>
<feature type="domain" description="HTH araC/xylS-type" evidence="3">
    <location>
        <begin position="227"/>
        <end position="325"/>
    </location>
</feature>
<dbReference type="RefSeq" id="WP_206417986.1">
    <property type="nucleotide sequence ID" value="NZ_CP070505.1"/>
</dbReference>
<evidence type="ECO:0000313" key="5">
    <source>
        <dbReference type="Proteomes" id="UP000663658"/>
    </source>
</evidence>
<evidence type="ECO:0000313" key="4">
    <source>
        <dbReference type="EMBL" id="QSL92744.1"/>
    </source>
</evidence>
<dbReference type="SUPFAM" id="SSF52317">
    <property type="entry name" value="Class I glutamine amidotransferase-like"/>
    <property type="match status" value="1"/>
</dbReference>
<dbReference type="Pfam" id="PF01965">
    <property type="entry name" value="DJ-1_PfpI"/>
    <property type="match status" value="1"/>
</dbReference>
<accession>A0ABD7DWJ5</accession>
<keyword evidence="1" id="KW-0805">Transcription regulation</keyword>
<dbReference type="SMART" id="SM00342">
    <property type="entry name" value="HTH_ARAC"/>
    <property type="match status" value="1"/>
</dbReference>
<dbReference type="InterPro" id="IPR018060">
    <property type="entry name" value="HTH_AraC"/>
</dbReference>
<dbReference type="InterPro" id="IPR002818">
    <property type="entry name" value="DJ-1/PfpI"/>
</dbReference>
<dbReference type="AlphaFoldDB" id="A0ABD7DWJ5"/>
<dbReference type="KEGG" id="pty:JWV26_23990"/>
<reference evidence="4 5" key="1">
    <citation type="submission" date="2021-02" db="EMBL/GenBank/DDBJ databases">
        <title>Whole genome sequencing of Pseudomonas alcaliphila strain SM2.</title>
        <authorList>
            <person name="Alshamsi M.S."/>
            <person name="Sudalaimuthuasari N."/>
            <person name="Kundu B."/>
            <person name="AlMaskari R.S."/>
            <person name="Elmahi Y."/>
            <person name="Mundra S."/>
            <person name="Chandran S."/>
            <person name="Malik S."/>
            <person name="Hazzouri K.M."/>
            <person name="Amiri K.M.A."/>
        </authorList>
    </citation>
    <scope>NUCLEOTIDE SEQUENCE [LARGE SCALE GENOMIC DNA]</scope>
    <source>
        <strain evidence="4 5">SM2</strain>
    </source>
</reference>
<evidence type="ECO:0000259" key="3">
    <source>
        <dbReference type="PROSITE" id="PS01124"/>
    </source>
</evidence>
<dbReference type="InterPro" id="IPR029062">
    <property type="entry name" value="Class_I_gatase-like"/>
</dbReference>
<dbReference type="PANTHER" id="PTHR43130">
    <property type="entry name" value="ARAC-FAMILY TRANSCRIPTIONAL REGULATOR"/>
    <property type="match status" value="1"/>
</dbReference>
<dbReference type="PROSITE" id="PS01124">
    <property type="entry name" value="HTH_ARAC_FAMILY_2"/>
    <property type="match status" value="1"/>
</dbReference>
<name>A0ABD7DWJ5_9GAMM</name>
<dbReference type="SUPFAM" id="SSF46689">
    <property type="entry name" value="Homeodomain-like"/>
    <property type="match status" value="2"/>
</dbReference>
<dbReference type="Proteomes" id="UP000663658">
    <property type="component" value="Chromosome"/>
</dbReference>
<dbReference type="Gene3D" id="3.40.50.880">
    <property type="match status" value="1"/>
</dbReference>
<dbReference type="CDD" id="cd03137">
    <property type="entry name" value="GATase1_AraC_1"/>
    <property type="match status" value="1"/>
</dbReference>
<proteinExistence type="predicted"/>